<evidence type="ECO:0000256" key="2">
    <source>
        <dbReference type="SAM" id="MobiDB-lite"/>
    </source>
</evidence>
<dbReference type="AlphaFoldDB" id="A0A9P3LAG8"/>
<keyword evidence="5" id="KW-1185">Reference proteome</keyword>
<proteinExistence type="predicted"/>
<feature type="compositionally biased region" description="Polar residues" evidence="2">
    <location>
        <begin position="385"/>
        <end position="396"/>
    </location>
</feature>
<evidence type="ECO:0000259" key="3">
    <source>
        <dbReference type="PROSITE" id="PS51253"/>
    </source>
</evidence>
<dbReference type="InterPro" id="IPR006600">
    <property type="entry name" value="HTH_CenpB_DNA-bd_dom"/>
</dbReference>
<feature type="domain" description="HTH CENPB-type" evidence="3">
    <location>
        <begin position="201"/>
        <end position="275"/>
    </location>
</feature>
<organism evidence="4 5">
    <name type="scientific">Phanerochaete sordida</name>
    <dbReference type="NCBI Taxonomy" id="48140"/>
    <lineage>
        <taxon>Eukaryota</taxon>
        <taxon>Fungi</taxon>
        <taxon>Dikarya</taxon>
        <taxon>Basidiomycota</taxon>
        <taxon>Agaricomycotina</taxon>
        <taxon>Agaricomycetes</taxon>
        <taxon>Polyporales</taxon>
        <taxon>Phanerochaetaceae</taxon>
        <taxon>Phanerochaete</taxon>
    </lineage>
</organism>
<evidence type="ECO:0000313" key="4">
    <source>
        <dbReference type="EMBL" id="GJE88391.1"/>
    </source>
</evidence>
<dbReference type="Pfam" id="PF03221">
    <property type="entry name" value="HTH_Tnp_Tc5"/>
    <property type="match status" value="1"/>
</dbReference>
<dbReference type="GO" id="GO:0003677">
    <property type="term" value="F:DNA binding"/>
    <property type="evidence" value="ECO:0007669"/>
    <property type="project" value="UniProtKB-KW"/>
</dbReference>
<keyword evidence="1" id="KW-0238">DNA-binding</keyword>
<dbReference type="Proteomes" id="UP000703269">
    <property type="component" value="Unassembled WGS sequence"/>
</dbReference>
<dbReference type="SUPFAM" id="SSF46689">
    <property type="entry name" value="Homeodomain-like"/>
    <property type="match status" value="2"/>
</dbReference>
<dbReference type="InterPro" id="IPR009057">
    <property type="entry name" value="Homeodomain-like_sf"/>
</dbReference>
<dbReference type="PANTHER" id="PTHR19303:SF70">
    <property type="entry name" value="HTH CENPB-TYPE DOMAIN-CONTAINING PROTEIN"/>
    <property type="match status" value="1"/>
</dbReference>
<sequence length="461" mass="51448">MRENSPRMMGMQVGQEQARPRDRVLSDEGYGSHEHEQVEFDSPSREPTPLVDPNEEPIDFAAQSHERERLRLRAQGRADATSNGQHRYNPYGASAHRRYSSSDQRSASPANSSISNDTSHSSLVRSSLPHNMRLGAPARTKHRKQRLYTVDRRAICEMAQKSPHLRQEDIAREFSIERSTVSKILKEKERWLATPANPQVRVSKYRLAKYPQLEAELKSWIVSENENGVIFTDAMIRNKAKELGEKWRDETEGKFKASPGWIENFKARVGIRKGRYTGNGTDEQKAKAHGLSPGWNGWPSQPQPMPTTSATSPADEVVSPETSPPMSQPVDEHTDSAVWPQQQTVGTWSEQQAYGVAEPTVASAYHAPQATDHGHDAPPVYDSPQGHQDPSASYATSAVGGDSGIGGDGGQFEEWPDKTDIQHALGIIEKVFKKPAFNSQITDQGMDGWWEVSRFLQTFIA</sequence>
<dbReference type="PROSITE" id="PS51253">
    <property type="entry name" value="HTH_CENPB"/>
    <property type="match status" value="1"/>
</dbReference>
<dbReference type="Gene3D" id="1.10.10.60">
    <property type="entry name" value="Homeodomain-like"/>
    <property type="match status" value="2"/>
</dbReference>
<dbReference type="SMART" id="SM00674">
    <property type="entry name" value="CENPB"/>
    <property type="match status" value="1"/>
</dbReference>
<evidence type="ECO:0000313" key="5">
    <source>
        <dbReference type="Proteomes" id="UP000703269"/>
    </source>
</evidence>
<dbReference type="EMBL" id="BPQB01000009">
    <property type="protein sequence ID" value="GJE88391.1"/>
    <property type="molecule type" value="Genomic_DNA"/>
</dbReference>
<feature type="compositionally biased region" description="Low complexity" evidence="2">
    <location>
        <begin position="112"/>
        <end position="122"/>
    </location>
</feature>
<evidence type="ECO:0000256" key="1">
    <source>
        <dbReference type="ARBA" id="ARBA00023125"/>
    </source>
</evidence>
<dbReference type="OrthoDB" id="9909311at2759"/>
<feature type="compositionally biased region" description="Basic and acidic residues" evidence="2">
    <location>
        <begin position="18"/>
        <end position="44"/>
    </location>
</feature>
<dbReference type="InterPro" id="IPR050863">
    <property type="entry name" value="CenT-Element_Derived"/>
</dbReference>
<reference evidence="4 5" key="1">
    <citation type="submission" date="2021-08" db="EMBL/GenBank/DDBJ databases">
        <title>Draft Genome Sequence of Phanerochaete sordida strain YK-624.</title>
        <authorList>
            <person name="Mori T."/>
            <person name="Dohra H."/>
            <person name="Suzuki T."/>
            <person name="Kawagishi H."/>
            <person name="Hirai H."/>
        </authorList>
    </citation>
    <scope>NUCLEOTIDE SEQUENCE [LARGE SCALE GENOMIC DNA]</scope>
    <source>
        <strain evidence="4 5">YK-624</strain>
    </source>
</reference>
<gene>
    <name evidence="4" type="ORF">PsYK624_044740</name>
</gene>
<accession>A0A9P3LAG8</accession>
<feature type="region of interest" description="Disordered" evidence="2">
    <location>
        <begin position="276"/>
        <end position="333"/>
    </location>
</feature>
<feature type="region of interest" description="Disordered" evidence="2">
    <location>
        <begin position="369"/>
        <end position="412"/>
    </location>
</feature>
<dbReference type="GO" id="GO:0005634">
    <property type="term" value="C:nucleus"/>
    <property type="evidence" value="ECO:0007669"/>
    <property type="project" value="TreeGrafter"/>
</dbReference>
<feature type="region of interest" description="Disordered" evidence="2">
    <location>
        <begin position="1"/>
        <end position="146"/>
    </location>
</feature>
<feature type="compositionally biased region" description="Gly residues" evidence="2">
    <location>
        <begin position="401"/>
        <end position="410"/>
    </location>
</feature>
<dbReference type="PANTHER" id="PTHR19303">
    <property type="entry name" value="TRANSPOSON"/>
    <property type="match status" value="1"/>
</dbReference>
<comment type="caution">
    <text evidence="4">The sequence shown here is derived from an EMBL/GenBank/DDBJ whole genome shotgun (WGS) entry which is preliminary data.</text>
</comment>
<feature type="compositionally biased region" description="Polar residues" evidence="2">
    <location>
        <begin position="101"/>
        <end position="111"/>
    </location>
</feature>
<name>A0A9P3LAG8_9APHY</name>
<protein>
    <submittedName>
        <fullName evidence="4">CenpB-DNA-bind-domain-containing protein</fullName>
    </submittedName>
</protein>